<evidence type="ECO:0000313" key="4">
    <source>
        <dbReference type="Proteomes" id="UP001381693"/>
    </source>
</evidence>
<dbReference type="InterPro" id="IPR036870">
    <property type="entry name" value="Ribosomal_bS18_sf"/>
</dbReference>
<dbReference type="AlphaFoldDB" id="A0AAN8X7N3"/>
<evidence type="ECO:0000313" key="3">
    <source>
        <dbReference type="EMBL" id="KAK7078062.1"/>
    </source>
</evidence>
<organism evidence="3 4">
    <name type="scientific">Halocaridina rubra</name>
    <name type="common">Hawaiian red shrimp</name>
    <dbReference type="NCBI Taxonomy" id="373956"/>
    <lineage>
        <taxon>Eukaryota</taxon>
        <taxon>Metazoa</taxon>
        <taxon>Ecdysozoa</taxon>
        <taxon>Arthropoda</taxon>
        <taxon>Crustacea</taxon>
        <taxon>Multicrustacea</taxon>
        <taxon>Malacostraca</taxon>
        <taxon>Eumalacostraca</taxon>
        <taxon>Eucarida</taxon>
        <taxon>Decapoda</taxon>
        <taxon>Pleocyemata</taxon>
        <taxon>Caridea</taxon>
        <taxon>Atyoidea</taxon>
        <taxon>Atyidae</taxon>
        <taxon>Halocaridina</taxon>
    </lineage>
</organism>
<dbReference type="GO" id="GO:0005763">
    <property type="term" value="C:mitochondrial small ribosomal subunit"/>
    <property type="evidence" value="ECO:0007669"/>
    <property type="project" value="TreeGrafter"/>
</dbReference>
<dbReference type="Pfam" id="PF01084">
    <property type="entry name" value="Ribosomal_S18"/>
    <property type="match status" value="1"/>
</dbReference>
<evidence type="ECO:0000256" key="1">
    <source>
        <dbReference type="ARBA" id="ARBA00022980"/>
    </source>
</evidence>
<dbReference type="GO" id="GO:0070181">
    <property type="term" value="F:small ribosomal subunit rRNA binding"/>
    <property type="evidence" value="ECO:0007669"/>
    <property type="project" value="TreeGrafter"/>
</dbReference>
<dbReference type="Gene3D" id="4.10.640.10">
    <property type="entry name" value="Ribosomal protein S18"/>
    <property type="match status" value="1"/>
</dbReference>
<feature type="non-terminal residue" evidence="3">
    <location>
        <position position="66"/>
    </location>
</feature>
<proteinExistence type="predicted"/>
<keyword evidence="4" id="KW-1185">Reference proteome</keyword>
<keyword evidence="1 3" id="KW-0689">Ribosomal protein</keyword>
<protein>
    <submittedName>
        <fullName evidence="3">Mitochondrial ribosomal protein S18A</fullName>
    </submittedName>
</protein>
<accession>A0AAN8X7N3</accession>
<name>A0AAN8X7N3_HALRR</name>
<comment type="caution">
    <text evidence="3">The sequence shown here is derived from an EMBL/GenBank/DDBJ whole genome shotgun (WGS) entry which is preliminary data.</text>
</comment>
<gene>
    <name evidence="3" type="primary">MRPS18A</name>
    <name evidence="3" type="ORF">SK128_019019</name>
</gene>
<dbReference type="GO" id="GO:0003735">
    <property type="term" value="F:structural constituent of ribosome"/>
    <property type="evidence" value="ECO:0007669"/>
    <property type="project" value="InterPro"/>
</dbReference>
<reference evidence="3 4" key="1">
    <citation type="submission" date="2023-11" db="EMBL/GenBank/DDBJ databases">
        <title>Halocaridina rubra genome assembly.</title>
        <authorList>
            <person name="Smith C."/>
        </authorList>
    </citation>
    <scope>NUCLEOTIDE SEQUENCE [LARGE SCALE GENOMIC DNA]</scope>
    <source>
        <strain evidence="3">EP-1</strain>
        <tissue evidence="3">Whole</tissue>
    </source>
</reference>
<dbReference type="SUPFAM" id="SSF46911">
    <property type="entry name" value="Ribosomal protein S18"/>
    <property type="match status" value="1"/>
</dbReference>
<sequence length="66" mass="7520">MLIKTDCEDSQACPLCTLNLDIKHTDVLILSQFLRKDGCLLPRRITGLCNKQQLRLKYLVAMSQKA</sequence>
<dbReference type="Proteomes" id="UP001381693">
    <property type="component" value="Unassembled WGS sequence"/>
</dbReference>
<dbReference type="GO" id="GO:0032543">
    <property type="term" value="P:mitochondrial translation"/>
    <property type="evidence" value="ECO:0007669"/>
    <property type="project" value="TreeGrafter"/>
</dbReference>
<dbReference type="InterPro" id="IPR001648">
    <property type="entry name" value="Ribosomal_bS18"/>
</dbReference>
<dbReference type="EMBL" id="JAXCGZ010008037">
    <property type="protein sequence ID" value="KAK7078062.1"/>
    <property type="molecule type" value="Genomic_DNA"/>
</dbReference>
<dbReference type="PANTHER" id="PTHR13479:SF66">
    <property type="entry name" value="LARGE RIBOSOMAL SUBUNIT PROTEIN ML66"/>
    <property type="match status" value="1"/>
</dbReference>
<evidence type="ECO:0000256" key="2">
    <source>
        <dbReference type="ARBA" id="ARBA00023274"/>
    </source>
</evidence>
<dbReference type="PANTHER" id="PTHR13479">
    <property type="entry name" value="30S RIBOSOMAL PROTEIN S18"/>
    <property type="match status" value="1"/>
</dbReference>
<keyword evidence="2" id="KW-0687">Ribonucleoprotein</keyword>